<dbReference type="OrthoDB" id="9764438at2"/>
<dbReference type="CDD" id="cd10322">
    <property type="entry name" value="SLC5sbd"/>
    <property type="match status" value="1"/>
</dbReference>
<proteinExistence type="inferred from homology"/>
<feature type="transmembrane region" description="Helical" evidence="13">
    <location>
        <begin position="164"/>
        <end position="181"/>
    </location>
</feature>
<dbReference type="InterPro" id="IPR036097">
    <property type="entry name" value="HisK_dim/P_sf"/>
</dbReference>
<feature type="transmembrane region" description="Helical" evidence="13">
    <location>
        <begin position="36"/>
        <end position="55"/>
    </location>
</feature>
<dbReference type="SMART" id="SM00448">
    <property type="entry name" value="REC"/>
    <property type="match status" value="1"/>
</dbReference>
<keyword evidence="8" id="KW-0418">Kinase</keyword>
<dbReference type="eggNOG" id="COG0591">
    <property type="taxonomic scope" value="Bacteria"/>
</dbReference>
<dbReference type="InterPro" id="IPR005467">
    <property type="entry name" value="His_kinase_dom"/>
</dbReference>
<evidence type="ECO:0000256" key="1">
    <source>
        <dbReference type="ARBA" id="ARBA00000085"/>
    </source>
</evidence>
<dbReference type="GO" id="GO:0022857">
    <property type="term" value="F:transmembrane transporter activity"/>
    <property type="evidence" value="ECO:0007669"/>
    <property type="project" value="InterPro"/>
</dbReference>
<dbReference type="SMART" id="SM00388">
    <property type="entry name" value="HisKA"/>
    <property type="match status" value="1"/>
</dbReference>
<dbReference type="SMART" id="SM00387">
    <property type="entry name" value="HATPase_c"/>
    <property type="match status" value="1"/>
</dbReference>
<comment type="catalytic activity">
    <reaction evidence="1">
        <text>ATP + protein L-histidine = ADP + protein N-phospho-L-histidine.</text>
        <dbReference type="EC" id="2.7.13.3"/>
    </reaction>
</comment>
<reference evidence="16 17" key="1">
    <citation type="journal article" date="2013" name="Genome Announc.">
        <title>Complete genome sequence of Simiduia agarivorans SA1(T), a marine bacterium able to degrade a variety of polysaccharides.</title>
        <authorList>
            <person name="Lin S.Y."/>
            <person name="Shieh W.Y."/>
            <person name="Chen J.S."/>
            <person name="Tang S.L."/>
        </authorList>
    </citation>
    <scope>NUCLEOTIDE SEQUENCE [LARGE SCALE GENOMIC DNA]</scope>
    <source>
        <strain evidence="17">DSM 21679 / JCM 13881 / BCRC 17597 / SA1</strain>
    </source>
</reference>
<feature type="domain" description="Histidine kinase" evidence="14">
    <location>
        <begin position="779"/>
        <end position="990"/>
    </location>
</feature>
<dbReference type="InterPro" id="IPR038377">
    <property type="entry name" value="Na/Glc_symporter_sf"/>
</dbReference>
<dbReference type="GO" id="GO:0000155">
    <property type="term" value="F:phosphorelay sensor kinase activity"/>
    <property type="evidence" value="ECO:0007669"/>
    <property type="project" value="InterPro"/>
</dbReference>
<dbReference type="FunFam" id="3.30.565.10:FF:000049">
    <property type="entry name" value="Two-component sensor histidine kinase"/>
    <property type="match status" value="1"/>
</dbReference>
<dbReference type="InterPro" id="IPR003661">
    <property type="entry name" value="HisK_dim/P_dom"/>
</dbReference>
<evidence type="ECO:0000259" key="15">
    <source>
        <dbReference type="PROSITE" id="PS50110"/>
    </source>
</evidence>
<evidence type="ECO:0000259" key="14">
    <source>
        <dbReference type="PROSITE" id="PS50109"/>
    </source>
</evidence>
<dbReference type="SUPFAM" id="SSF55785">
    <property type="entry name" value="PYP-like sensor domain (PAS domain)"/>
    <property type="match status" value="1"/>
</dbReference>
<evidence type="ECO:0000256" key="11">
    <source>
        <dbReference type="PROSITE-ProRule" id="PRU00169"/>
    </source>
</evidence>
<dbReference type="InterPro" id="IPR036890">
    <property type="entry name" value="HATPase_C_sf"/>
</dbReference>
<feature type="domain" description="Response regulatory" evidence="15">
    <location>
        <begin position="1014"/>
        <end position="1128"/>
    </location>
</feature>
<dbReference type="eggNOG" id="COG2205">
    <property type="taxonomic scope" value="Bacteria"/>
</dbReference>
<dbReference type="CDD" id="cd00156">
    <property type="entry name" value="REC"/>
    <property type="match status" value="1"/>
</dbReference>
<keyword evidence="10 13" id="KW-0472">Membrane</keyword>
<dbReference type="RefSeq" id="WP_015046175.1">
    <property type="nucleotide sequence ID" value="NC_018868.3"/>
</dbReference>
<dbReference type="SUPFAM" id="SSF52172">
    <property type="entry name" value="CheY-like"/>
    <property type="match status" value="1"/>
</dbReference>
<dbReference type="EC" id="2.7.13.3" evidence="4"/>
<dbReference type="PANTHER" id="PTHR43047">
    <property type="entry name" value="TWO-COMPONENT HISTIDINE PROTEIN KINASE"/>
    <property type="match status" value="1"/>
</dbReference>
<dbReference type="EMBL" id="CP003746">
    <property type="protein sequence ID" value="AFU98002.1"/>
    <property type="molecule type" value="Genomic_DNA"/>
</dbReference>
<dbReference type="Gene3D" id="1.20.1730.10">
    <property type="entry name" value="Sodium/glucose cotransporter"/>
    <property type="match status" value="1"/>
</dbReference>
<dbReference type="eggNOG" id="COG0784">
    <property type="taxonomic scope" value="Bacteria"/>
</dbReference>
<dbReference type="Gene3D" id="1.10.287.130">
    <property type="match status" value="1"/>
</dbReference>
<feature type="transmembrane region" description="Helical" evidence="13">
    <location>
        <begin position="446"/>
        <end position="466"/>
    </location>
</feature>
<evidence type="ECO:0000256" key="6">
    <source>
        <dbReference type="ARBA" id="ARBA00022679"/>
    </source>
</evidence>
<evidence type="ECO:0000256" key="9">
    <source>
        <dbReference type="ARBA" id="ARBA00022989"/>
    </source>
</evidence>
<evidence type="ECO:0000313" key="16">
    <source>
        <dbReference type="EMBL" id="AFU98002.1"/>
    </source>
</evidence>
<evidence type="ECO:0000256" key="4">
    <source>
        <dbReference type="ARBA" id="ARBA00012438"/>
    </source>
</evidence>
<feature type="transmembrane region" description="Helical" evidence="13">
    <location>
        <begin position="283"/>
        <end position="303"/>
    </location>
</feature>
<gene>
    <name evidence="16" type="ordered locus">M5M_03965</name>
</gene>
<feature type="transmembrane region" description="Helical" evidence="13">
    <location>
        <begin position="193"/>
        <end position="220"/>
    </location>
</feature>
<keyword evidence="17" id="KW-1185">Reference proteome</keyword>
<comment type="similarity">
    <text evidence="3">Belongs to the sodium:solute symporter (SSF) (TC 2.A.21) family.</text>
</comment>
<dbReference type="SUPFAM" id="SSF47384">
    <property type="entry name" value="Homodimeric domain of signal transducing histidine kinase"/>
    <property type="match status" value="1"/>
</dbReference>
<feature type="transmembrane region" description="Helical" evidence="13">
    <location>
        <begin position="6"/>
        <end position="24"/>
    </location>
</feature>
<dbReference type="Gene3D" id="3.30.565.10">
    <property type="entry name" value="Histidine kinase-like ATPase, C-terminal domain"/>
    <property type="match status" value="1"/>
</dbReference>
<dbReference type="AlphaFoldDB" id="K4KVN0"/>
<dbReference type="InterPro" id="IPR004358">
    <property type="entry name" value="Sig_transdc_His_kin-like_C"/>
</dbReference>
<dbReference type="PRINTS" id="PR00344">
    <property type="entry name" value="BCTRLSENSOR"/>
</dbReference>
<evidence type="ECO:0000256" key="3">
    <source>
        <dbReference type="ARBA" id="ARBA00006434"/>
    </source>
</evidence>
<protein>
    <recommendedName>
        <fullName evidence="4">histidine kinase</fullName>
        <ecNumber evidence="4">2.7.13.3</ecNumber>
    </recommendedName>
</protein>
<dbReference type="CDD" id="cd00082">
    <property type="entry name" value="HisKA"/>
    <property type="match status" value="1"/>
</dbReference>
<dbReference type="PANTHER" id="PTHR43047:SF9">
    <property type="entry name" value="HISTIDINE KINASE"/>
    <property type="match status" value="1"/>
</dbReference>
<dbReference type="HOGENOM" id="CLU_000445_22_0_6"/>
<dbReference type="STRING" id="1117647.M5M_03965"/>
<evidence type="ECO:0000256" key="8">
    <source>
        <dbReference type="ARBA" id="ARBA00022777"/>
    </source>
</evidence>
<keyword evidence="12" id="KW-0175">Coiled coil</keyword>
<evidence type="ECO:0000256" key="10">
    <source>
        <dbReference type="ARBA" id="ARBA00023136"/>
    </source>
</evidence>
<name>K4KVN0_SIMAS</name>
<feature type="modified residue" description="4-aspartylphosphate" evidence="11">
    <location>
        <position position="1062"/>
    </location>
</feature>
<sequence>MLSYLALLAISLTYLLVLFGIAWWGDSLAEQRVKRIKPYVVALATTIYCSAWSFYGTTAQAAINGWYFPPTFLGAIILLVFFGPTLKRLLARAKQGSATSLADFLANHFGRSRRLAVVVSIICLILLVPYIALQLKAITESFHLLTDSWVQSHYLLSVPVLEDTAFYFAIILGLFAIAFGTRHMDSREHHNGLMIAIAFEAVIKLMAFMAIALFVAYGLFDGFDDLLLAAAQTPSVAARIAGNEGDQGFMAAVVLGMIAVVCLPRQFHVLVVESESKRDLDTVRWVLPAYLILFGICILPIAYGGLVAFSGQDISADHFVLRLPLANHREDLALLAYLGGLSAGSSMVIVACVAMATMISNELVVPLLIRKRWLRGKAPNDFTPQLRNTRRLIILAIMLIAYGYYHLFANNNALGAIGLLSFALVAQFAPALWLACNHGHQTDRAVLAGIAAGFLVWSYTLLLPMLSRAGWIAPELIDQGPWQLDWLKPTALFYWTGPAEITHGVVWSLLANLLTVALLYRPSHQPSSRHRAPQMSARQLHQLAVRFLGSEQTRLALAQFEGETEHGDLASPAFTDFIENLLAGVIGSTSARHLLEYANQTDTQPLIEETTELFHFSRELLQASIDNISQGISVVDKNLRLVAWNRPYLALFNYPSEWVHVGRPVADLLRFNAEQFDRVTAGELDDYVARRLEFMASGSPYVVTRHLGDQVIELRGNPMPGGGFVTTFTDITQYHNTLNALEEHKKLLEHKVAERTQALEQVNSELKQANESKTRFLAAAGHDVIQPLNAAKLFANALLQQPLPPEQKQSLEQLDTALGAADNIISELLAIAKLDAGAVEPQCQAFALDQLVNLLARDYRPQASQQALRLNTRTRSATVFTDPKLLRRIVQNLLANALRYTSKGGVLLAIRPKGNRWLLQVWDTGQGIPEPDQQVIFEEFKRLDQHRQDGGLGLGLATVKRLCNLLKLDLTLSSTPGKGSCFSLSIPATEAPARSFLPNKSTAIPAAAAFKGLRVLCIDNEPTILQGLSALLSPWGCDVLIAQNRQDALQKVANRPALILADYHLDNGDNGVAAVEAIRQAMKEYVPAIILSADFQDDVKQAAKAAGHYFLKKPVKVAALRALMSRHFKRA</sequence>
<dbReference type="InterPro" id="IPR001734">
    <property type="entry name" value="Na/solute_symporter"/>
</dbReference>
<feature type="coiled-coil region" evidence="12">
    <location>
        <begin position="731"/>
        <end position="779"/>
    </location>
</feature>
<evidence type="ECO:0000256" key="5">
    <source>
        <dbReference type="ARBA" id="ARBA00022553"/>
    </source>
</evidence>
<accession>K4KVN0</accession>
<evidence type="ECO:0000313" key="17">
    <source>
        <dbReference type="Proteomes" id="UP000000466"/>
    </source>
</evidence>
<feature type="transmembrane region" description="Helical" evidence="13">
    <location>
        <begin position="413"/>
        <end position="434"/>
    </location>
</feature>
<dbReference type="SUPFAM" id="SSF55874">
    <property type="entry name" value="ATPase domain of HSP90 chaperone/DNA topoisomerase II/histidine kinase"/>
    <property type="match status" value="1"/>
</dbReference>
<feature type="transmembrane region" description="Helical" evidence="13">
    <location>
        <begin position="390"/>
        <end position="407"/>
    </location>
</feature>
<dbReference type="Proteomes" id="UP000000466">
    <property type="component" value="Chromosome"/>
</dbReference>
<dbReference type="Pfam" id="PF00072">
    <property type="entry name" value="Response_reg"/>
    <property type="match status" value="1"/>
</dbReference>
<keyword evidence="7 13" id="KW-0812">Transmembrane</keyword>
<keyword evidence="5 11" id="KW-0597">Phosphoprotein</keyword>
<dbReference type="InterPro" id="IPR011006">
    <property type="entry name" value="CheY-like_superfamily"/>
</dbReference>
<keyword evidence="6" id="KW-0808">Transferase</keyword>
<dbReference type="Pfam" id="PF00512">
    <property type="entry name" value="HisKA"/>
    <property type="match status" value="1"/>
</dbReference>
<feature type="transmembrane region" description="Helical" evidence="13">
    <location>
        <begin position="115"/>
        <end position="133"/>
    </location>
</feature>
<dbReference type="PROSITE" id="PS50283">
    <property type="entry name" value="NA_SOLUT_SYMP_3"/>
    <property type="match status" value="1"/>
</dbReference>
<dbReference type="InterPro" id="IPR001789">
    <property type="entry name" value="Sig_transdc_resp-reg_receiver"/>
</dbReference>
<evidence type="ECO:0000256" key="7">
    <source>
        <dbReference type="ARBA" id="ARBA00022692"/>
    </source>
</evidence>
<feature type="transmembrane region" description="Helical" evidence="13">
    <location>
        <begin position="347"/>
        <end position="369"/>
    </location>
</feature>
<organism evidence="16 17">
    <name type="scientific">Simiduia agarivorans (strain DSM 21679 / JCM 13881 / BCRC 17597 / SA1)</name>
    <dbReference type="NCBI Taxonomy" id="1117647"/>
    <lineage>
        <taxon>Bacteria</taxon>
        <taxon>Pseudomonadati</taxon>
        <taxon>Pseudomonadota</taxon>
        <taxon>Gammaproteobacteria</taxon>
        <taxon>Cellvibrionales</taxon>
        <taxon>Cellvibrionaceae</taxon>
        <taxon>Simiduia</taxon>
    </lineage>
</organism>
<feature type="transmembrane region" description="Helical" evidence="13">
    <location>
        <begin position="67"/>
        <end position="86"/>
    </location>
</feature>
<dbReference type="PROSITE" id="PS50109">
    <property type="entry name" value="HIS_KIN"/>
    <property type="match status" value="1"/>
</dbReference>
<dbReference type="Gene3D" id="3.40.50.2300">
    <property type="match status" value="1"/>
</dbReference>
<dbReference type="Gene3D" id="3.30.450.20">
    <property type="entry name" value="PAS domain"/>
    <property type="match status" value="1"/>
</dbReference>
<dbReference type="GO" id="GO:0005886">
    <property type="term" value="C:plasma membrane"/>
    <property type="evidence" value="ECO:0007669"/>
    <property type="project" value="TreeGrafter"/>
</dbReference>
<evidence type="ECO:0000256" key="2">
    <source>
        <dbReference type="ARBA" id="ARBA00004141"/>
    </source>
</evidence>
<evidence type="ECO:0000256" key="13">
    <source>
        <dbReference type="SAM" id="Phobius"/>
    </source>
</evidence>
<dbReference type="KEGG" id="saga:M5M_03965"/>
<keyword evidence="9 13" id="KW-1133">Transmembrane helix</keyword>
<comment type="subcellular location">
    <subcellularLocation>
        <location evidence="2">Membrane</location>
        <topology evidence="2">Multi-pass membrane protein</topology>
    </subcellularLocation>
</comment>
<dbReference type="InterPro" id="IPR035965">
    <property type="entry name" value="PAS-like_dom_sf"/>
</dbReference>
<evidence type="ECO:0000256" key="12">
    <source>
        <dbReference type="SAM" id="Coils"/>
    </source>
</evidence>
<dbReference type="GO" id="GO:0009927">
    <property type="term" value="F:histidine phosphotransfer kinase activity"/>
    <property type="evidence" value="ECO:0007669"/>
    <property type="project" value="TreeGrafter"/>
</dbReference>
<feature type="transmembrane region" description="Helical" evidence="13">
    <location>
        <begin position="249"/>
        <end position="271"/>
    </location>
</feature>
<dbReference type="InterPro" id="IPR003594">
    <property type="entry name" value="HATPase_dom"/>
</dbReference>
<dbReference type="PROSITE" id="PS50110">
    <property type="entry name" value="RESPONSE_REGULATORY"/>
    <property type="match status" value="1"/>
</dbReference>
<dbReference type="Pfam" id="PF02518">
    <property type="entry name" value="HATPase_c"/>
    <property type="match status" value="1"/>
</dbReference>
<dbReference type="Pfam" id="PF12860">
    <property type="entry name" value="PAS_7"/>
    <property type="match status" value="1"/>
</dbReference>